<reference evidence="5" key="1">
    <citation type="journal article" date="2016" name="Genome Announc.">
        <title>Draft Genome Sequences of Five Rapidly Growing Mycobacterium Species, M. thermoresistibile, M. fortuitum subsp. acetamidolyticum, M. canariasense, M. brisbanense, and M. novocastrense.</title>
        <authorList>
            <person name="Katahira K."/>
            <person name="Ogura Y."/>
            <person name="Gotoh Y."/>
            <person name="Hayashi T."/>
        </authorList>
    </citation>
    <scope>NUCLEOTIDE SEQUENCE [LARGE SCALE GENOMIC DNA]</scope>
    <source>
        <strain evidence="5">JCM15298</strain>
    </source>
</reference>
<dbReference type="InterPro" id="IPR009057">
    <property type="entry name" value="Homeodomain-like_sf"/>
</dbReference>
<dbReference type="EMBL" id="BCSY01000057">
    <property type="protein sequence ID" value="GAS96689.1"/>
    <property type="molecule type" value="Genomic_DNA"/>
</dbReference>
<sequence>MPDWLAERRTEAAAERILDAADDLFTRQDAATVGMNDIARAAGCSRATLYRYFENRDVLYAAYVHRQAQRVFSEIADLLTGLTDPQERLVTGMLAALARVRETPALASWFASTQRPIGGDMAERSEVILALVAAFLGGSGQDADTEMRARWVIRILVSLLLFPGRDPADERAMLESFVVPTVEVRRPSRRAP</sequence>
<dbReference type="InterPro" id="IPR050109">
    <property type="entry name" value="HTH-type_TetR-like_transc_reg"/>
</dbReference>
<dbReference type="PANTHER" id="PTHR30055:SF200">
    <property type="entry name" value="HTH-TYPE TRANSCRIPTIONAL REPRESSOR BDCR"/>
    <property type="match status" value="1"/>
</dbReference>
<accession>A0A100WDR7</accession>
<protein>
    <submittedName>
        <fullName evidence="4">TetR family transcriptional regulator</fullName>
    </submittedName>
</protein>
<dbReference type="GO" id="GO:0003700">
    <property type="term" value="F:DNA-binding transcription factor activity"/>
    <property type="evidence" value="ECO:0007669"/>
    <property type="project" value="TreeGrafter"/>
</dbReference>
<evidence type="ECO:0000256" key="2">
    <source>
        <dbReference type="PROSITE-ProRule" id="PRU00335"/>
    </source>
</evidence>
<dbReference type="Proteomes" id="UP000069443">
    <property type="component" value="Unassembled WGS sequence"/>
</dbReference>
<reference evidence="5" key="2">
    <citation type="submission" date="2016-02" db="EMBL/GenBank/DDBJ databases">
        <title>Draft genome sequence of five rapidly growing Mycobacterium species.</title>
        <authorList>
            <person name="Katahira K."/>
            <person name="Gotou Y."/>
            <person name="Iida K."/>
            <person name="Ogura Y."/>
            <person name="Hayashi T."/>
        </authorList>
    </citation>
    <scope>NUCLEOTIDE SEQUENCE [LARGE SCALE GENOMIC DNA]</scope>
    <source>
        <strain evidence="5">JCM15298</strain>
    </source>
</reference>
<dbReference type="InterPro" id="IPR001647">
    <property type="entry name" value="HTH_TetR"/>
</dbReference>
<proteinExistence type="predicted"/>
<dbReference type="GO" id="GO:0000976">
    <property type="term" value="F:transcription cis-regulatory region binding"/>
    <property type="evidence" value="ECO:0007669"/>
    <property type="project" value="TreeGrafter"/>
</dbReference>
<gene>
    <name evidence="4" type="ORF">RMCC_3655</name>
</gene>
<feature type="domain" description="HTH tetR-type" evidence="3">
    <location>
        <begin position="11"/>
        <end position="71"/>
    </location>
</feature>
<evidence type="ECO:0000256" key="1">
    <source>
        <dbReference type="ARBA" id="ARBA00023125"/>
    </source>
</evidence>
<dbReference type="PRINTS" id="PR00455">
    <property type="entry name" value="HTHTETR"/>
</dbReference>
<name>A0A100WDR7_MYCCR</name>
<keyword evidence="1 2" id="KW-0238">DNA-binding</keyword>
<dbReference type="PROSITE" id="PS50977">
    <property type="entry name" value="HTH_TETR_2"/>
    <property type="match status" value="1"/>
</dbReference>
<comment type="caution">
    <text evidence="4">The sequence shown here is derived from an EMBL/GenBank/DDBJ whole genome shotgun (WGS) entry which is preliminary data.</text>
</comment>
<dbReference type="SUPFAM" id="SSF46689">
    <property type="entry name" value="Homeodomain-like"/>
    <property type="match status" value="1"/>
</dbReference>
<evidence type="ECO:0000259" key="3">
    <source>
        <dbReference type="PROSITE" id="PS50977"/>
    </source>
</evidence>
<dbReference type="RefSeq" id="WP_062657670.1">
    <property type="nucleotide sequence ID" value="NZ_BCSY01000057.1"/>
</dbReference>
<dbReference type="AlphaFoldDB" id="A0A100WDR7"/>
<organism evidence="4 5">
    <name type="scientific">Mycolicibacterium canariasense</name>
    <name type="common">Mycobacterium canariasense</name>
    <dbReference type="NCBI Taxonomy" id="228230"/>
    <lineage>
        <taxon>Bacteria</taxon>
        <taxon>Bacillati</taxon>
        <taxon>Actinomycetota</taxon>
        <taxon>Actinomycetes</taxon>
        <taxon>Mycobacteriales</taxon>
        <taxon>Mycobacteriaceae</taxon>
        <taxon>Mycolicibacterium</taxon>
    </lineage>
</organism>
<feature type="DNA-binding region" description="H-T-H motif" evidence="2">
    <location>
        <begin position="34"/>
        <end position="53"/>
    </location>
</feature>
<dbReference type="OrthoDB" id="4541857at2"/>
<dbReference type="Gene3D" id="1.10.357.10">
    <property type="entry name" value="Tetracycline Repressor, domain 2"/>
    <property type="match status" value="1"/>
</dbReference>
<keyword evidence="5" id="KW-1185">Reference proteome</keyword>
<evidence type="ECO:0000313" key="4">
    <source>
        <dbReference type="EMBL" id="GAS96689.1"/>
    </source>
</evidence>
<dbReference type="PANTHER" id="PTHR30055">
    <property type="entry name" value="HTH-TYPE TRANSCRIPTIONAL REGULATOR RUTR"/>
    <property type="match status" value="1"/>
</dbReference>
<evidence type="ECO:0000313" key="5">
    <source>
        <dbReference type="Proteomes" id="UP000069443"/>
    </source>
</evidence>
<dbReference type="Pfam" id="PF00440">
    <property type="entry name" value="TetR_N"/>
    <property type="match status" value="1"/>
</dbReference>